<dbReference type="AlphaFoldDB" id="A0AAU9VDN7"/>
<evidence type="ECO:0008006" key="3">
    <source>
        <dbReference type="Google" id="ProtNLM"/>
    </source>
</evidence>
<reference evidence="1" key="1">
    <citation type="submission" date="2022-03" db="EMBL/GenBank/DDBJ databases">
        <authorList>
            <person name="Tunstrom K."/>
        </authorList>
    </citation>
    <scope>NUCLEOTIDE SEQUENCE</scope>
</reference>
<dbReference type="Proteomes" id="UP001153954">
    <property type="component" value="Unassembled WGS sequence"/>
</dbReference>
<dbReference type="PANTHER" id="PTHR47027">
    <property type="entry name" value="REVERSE TRANSCRIPTASE DOMAIN-CONTAINING PROTEIN"/>
    <property type="match status" value="1"/>
</dbReference>
<proteinExistence type="predicted"/>
<keyword evidence="2" id="KW-1185">Reference proteome</keyword>
<name>A0AAU9VDN7_EUPED</name>
<comment type="caution">
    <text evidence="1">The sequence shown here is derived from an EMBL/GenBank/DDBJ whole genome shotgun (WGS) entry which is preliminary data.</text>
</comment>
<sequence length="158" mass="19109">MKNKSIPISEKKTVYNTCILPCLTYGCQTWPLTQKIEHKLGVCQRRMERSMLGLRLKDKWKATTIRSITKVADVKVKTRTLKWKWTGHMMRSETGKWTKKVTEWYPRDRKRRRGRQKKRWEDDLPKGWRRTATDRQKWRELEEAYVARQPDLVTDIKC</sequence>
<evidence type="ECO:0000313" key="1">
    <source>
        <dbReference type="EMBL" id="CAH2108931.1"/>
    </source>
</evidence>
<protein>
    <recommendedName>
        <fullName evidence="3">Endonuclease-reverse transcriptase</fullName>
    </recommendedName>
</protein>
<accession>A0AAU9VDN7</accession>
<dbReference type="PROSITE" id="PS51257">
    <property type="entry name" value="PROKAR_LIPOPROTEIN"/>
    <property type="match status" value="1"/>
</dbReference>
<dbReference type="EMBL" id="CAKOGL010000043">
    <property type="protein sequence ID" value="CAH2108931.1"/>
    <property type="molecule type" value="Genomic_DNA"/>
</dbReference>
<gene>
    <name evidence="1" type="ORF">EEDITHA_LOCUS22822</name>
</gene>
<dbReference type="PANTHER" id="PTHR47027:SF25">
    <property type="entry name" value="REVERSE TRANSCRIPTASE DOMAIN-CONTAINING PROTEIN"/>
    <property type="match status" value="1"/>
</dbReference>
<organism evidence="1 2">
    <name type="scientific">Euphydryas editha</name>
    <name type="common">Edith's checkerspot</name>
    <dbReference type="NCBI Taxonomy" id="104508"/>
    <lineage>
        <taxon>Eukaryota</taxon>
        <taxon>Metazoa</taxon>
        <taxon>Ecdysozoa</taxon>
        <taxon>Arthropoda</taxon>
        <taxon>Hexapoda</taxon>
        <taxon>Insecta</taxon>
        <taxon>Pterygota</taxon>
        <taxon>Neoptera</taxon>
        <taxon>Endopterygota</taxon>
        <taxon>Lepidoptera</taxon>
        <taxon>Glossata</taxon>
        <taxon>Ditrysia</taxon>
        <taxon>Papilionoidea</taxon>
        <taxon>Nymphalidae</taxon>
        <taxon>Nymphalinae</taxon>
        <taxon>Euphydryas</taxon>
    </lineage>
</organism>
<evidence type="ECO:0000313" key="2">
    <source>
        <dbReference type="Proteomes" id="UP001153954"/>
    </source>
</evidence>